<gene>
    <name evidence="1" type="ORF">HMPREF0519_0440</name>
</gene>
<organism evidence="1 2">
    <name type="scientific">Lentilactobacillus hilgardii (strain ATCC 8290 / DSM 20176 / CCUG 30140 / JCM 1155 / KCTC 3500 / NBRC 15886 / NCIMB 8040 / NRRL B-1843 / 9)</name>
    <dbReference type="NCBI Taxonomy" id="1423757"/>
    <lineage>
        <taxon>Bacteria</taxon>
        <taxon>Bacillati</taxon>
        <taxon>Bacillota</taxon>
        <taxon>Bacilli</taxon>
        <taxon>Lactobacillales</taxon>
        <taxon>Lactobacillaceae</taxon>
        <taxon>Lentilactobacillus</taxon>
    </lineage>
</organism>
<proteinExistence type="predicted"/>
<dbReference type="EMBL" id="ACGP01000089">
    <property type="protein sequence ID" value="EEI25400.1"/>
    <property type="molecule type" value="Genomic_DNA"/>
</dbReference>
<dbReference type="RefSeq" id="WP_003635310.1">
    <property type="nucleotide sequence ID" value="NZ_GG669994.1"/>
</dbReference>
<reference evidence="1 2" key="1">
    <citation type="submission" date="2009-01" db="EMBL/GenBank/DDBJ databases">
        <authorList>
            <person name="Qin X."/>
            <person name="Bachman B."/>
            <person name="Battles P."/>
            <person name="Bell A."/>
            <person name="Bess C."/>
            <person name="Bickham C."/>
            <person name="Chaboub L."/>
            <person name="Chen D."/>
            <person name="Coyle M."/>
            <person name="Deiros D.R."/>
            <person name="Dinh H."/>
            <person name="Forbes L."/>
            <person name="Fowler G."/>
            <person name="Francisco L."/>
            <person name="Fu Q."/>
            <person name="Gubbala S."/>
            <person name="Hale W."/>
            <person name="Han Y."/>
            <person name="Hemphill L."/>
            <person name="Highlander S.K."/>
            <person name="Hirani K."/>
            <person name="Hogues M."/>
            <person name="Jackson L."/>
            <person name="Jakkamsetti A."/>
            <person name="Javaid M."/>
            <person name="Jiang H."/>
            <person name="Korchina V."/>
            <person name="Kovar C."/>
            <person name="Lara F."/>
            <person name="Lee S."/>
            <person name="Mata R."/>
            <person name="Mathew T."/>
            <person name="Moen C."/>
            <person name="Morales K."/>
            <person name="Munidasa M."/>
            <person name="Nazareth L."/>
            <person name="Ngo R."/>
            <person name="Nguyen L."/>
            <person name="Okwuonu G."/>
            <person name="Ongeri F."/>
            <person name="Patil S."/>
            <person name="Petrosino J."/>
            <person name="Pham C."/>
            <person name="Pham P."/>
            <person name="Pu L.-L."/>
            <person name="Puazo M."/>
            <person name="Raj R."/>
            <person name="Reid J."/>
            <person name="Rouhana J."/>
            <person name="Saada N."/>
            <person name="Shang Y."/>
            <person name="Simmons D."/>
            <person name="Thornton R."/>
            <person name="Warren J."/>
            <person name="Weissenberger G."/>
            <person name="Zhang J."/>
            <person name="Zhang L."/>
            <person name="Zhou C."/>
            <person name="Zhu D."/>
            <person name="Muzny D."/>
            <person name="Worley K."/>
            <person name="Gibbs R."/>
        </authorList>
    </citation>
    <scope>NUCLEOTIDE SEQUENCE [LARGE SCALE GENOMIC DNA]</scope>
    <source>
        <strain evidence="2">ATCC 8290 / DSM 20176 / CCUG 30140 / JCM 1155 / KCTC 3500 / NBRC 15886 / NCIMB 8040 / NRRL B-1843 / 9</strain>
    </source>
</reference>
<accession>C0XGS9</accession>
<keyword evidence="2" id="KW-1185">Reference proteome</keyword>
<comment type="caution">
    <text evidence="1">The sequence shown here is derived from an EMBL/GenBank/DDBJ whole genome shotgun (WGS) entry which is preliminary data.</text>
</comment>
<dbReference type="Proteomes" id="UP000003752">
    <property type="component" value="Unassembled WGS sequence"/>
</dbReference>
<evidence type="ECO:0000313" key="1">
    <source>
        <dbReference type="EMBL" id="EEI25400.1"/>
    </source>
</evidence>
<evidence type="ECO:0000313" key="2">
    <source>
        <dbReference type="Proteomes" id="UP000003752"/>
    </source>
</evidence>
<name>C0XGS9_LENH9</name>
<sequence length="138" mass="15919">MRFTKKNLIKRYGIPIRIYQGNQFDDGGMDDQGQYIPANTSDQPYIDDVEPVIPADNSNSSDTLITDDSGQSINFSFEWYSKHRVQVGTIIKLKNDDDETRWQRLIVIGPDRYNQLADICMYYLKDSSQEANNDDPDL</sequence>
<protein>
    <submittedName>
        <fullName evidence="1">Uncharacterized protein</fullName>
    </submittedName>
</protein>
<dbReference type="AlphaFoldDB" id="C0XGS9"/>
<dbReference type="HOGENOM" id="CLU_1852637_0_0_9"/>